<dbReference type="EMBL" id="QRUP01000004">
    <property type="protein sequence ID" value="RGR75503.1"/>
    <property type="molecule type" value="Genomic_DNA"/>
</dbReference>
<dbReference type="Proteomes" id="UP000284178">
    <property type="component" value="Unassembled WGS sequence"/>
</dbReference>
<protein>
    <submittedName>
        <fullName evidence="2">Uncharacterized protein</fullName>
    </submittedName>
</protein>
<evidence type="ECO:0000256" key="1">
    <source>
        <dbReference type="SAM" id="Coils"/>
    </source>
</evidence>
<proteinExistence type="predicted"/>
<keyword evidence="3" id="KW-1185">Reference proteome</keyword>
<reference evidence="2 3" key="1">
    <citation type="submission" date="2018-08" db="EMBL/GenBank/DDBJ databases">
        <title>A genome reference for cultivated species of the human gut microbiota.</title>
        <authorList>
            <person name="Zou Y."/>
            <person name="Xue W."/>
            <person name="Luo G."/>
        </authorList>
    </citation>
    <scope>NUCLEOTIDE SEQUENCE [LARGE SCALE GENOMIC DNA]</scope>
    <source>
        <strain evidence="2 3">AF24-29</strain>
    </source>
</reference>
<feature type="coiled-coil region" evidence="1">
    <location>
        <begin position="1"/>
        <end position="56"/>
    </location>
</feature>
<sequence>MTDEKREIELLRRENRALEDDNFQKCEIIAELKGRIKKLDRENLGLRQQVENLKRKEEARYKSDAWVD</sequence>
<name>A0A412G4A3_9FIRM</name>
<evidence type="ECO:0000313" key="3">
    <source>
        <dbReference type="Proteomes" id="UP000284178"/>
    </source>
</evidence>
<evidence type="ECO:0000313" key="2">
    <source>
        <dbReference type="EMBL" id="RGR75503.1"/>
    </source>
</evidence>
<comment type="caution">
    <text evidence="2">The sequence shown here is derived from an EMBL/GenBank/DDBJ whole genome shotgun (WGS) entry which is preliminary data.</text>
</comment>
<gene>
    <name evidence="2" type="ORF">DWY25_04510</name>
</gene>
<accession>A0A412G4A3</accession>
<dbReference type="AlphaFoldDB" id="A0A412G4A3"/>
<keyword evidence="1" id="KW-0175">Coiled coil</keyword>
<organism evidence="2 3">
    <name type="scientific">Holdemania filiformis</name>
    <dbReference type="NCBI Taxonomy" id="61171"/>
    <lineage>
        <taxon>Bacteria</taxon>
        <taxon>Bacillati</taxon>
        <taxon>Bacillota</taxon>
        <taxon>Erysipelotrichia</taxon>
        <taxon>Erysipelotrichales</taxon>
        <taxon>Erysipelotrichaceae</taxon>
        <taxon>Holdemania</taxon>
    </lineage>
</organism>
<dbReference type="GeneID" id="83014665"/>
<dbReference type="RefSeq" id="WP_117894237.1">
    <property type="nucleotide sequence ID" value="NZ_CABJCV010000004.1"/>
</dbReference>